<feature type="DNA-binding region" description="HMG box" evidence="1">
    <location>
        <begin position="7"/>
        <end position="75"/>
    </location>
</feature>
<evidence type="ECO:0000313" key="4">
    <source>
        <dbReference type="EMBL" id="KAJ3259405.1"/>
    </source>
</evidence>
<keyword evidence="1" id="KW-0539">Nucleus</keyword>
<evidence type="ECO:0000313" key="6">
    <source>
        <dbReference type="Proteomes" id="UP001210925"/>
    </source>
</evidence>
<feature type="compositionally biased region" description="Polar residues" evidence="2">
    <location>
        <begin position="110"/>
        <end position="120"/>
    </location>
</feature>
<feature type="compositionally biased region" description="Basic residues" evidence="2">
    <location>
        <begin position="80"/>
        <end position="93"/>
    </location>
</feature>
<dbReference type="EMBL" id="JADGKB010000018">
    <property type="protein sequence ID" value="KAJ3259405.1"/>
    <property type="molecule type" value="Genomic_DNA"/>
</dbReference>
<dbReference type="GO" id="GO:0005634">
    <property type="term" value="C:nucleus"/>
    <property type="evidence" value="ECO:0007669"/>
    <property type="project" value="UniProtKB-UniRule"/>
</dbReference>
<dbReference type="SUPFAM" id="SSF47095">
    <property type="entry name" value="HMG-box"/>
    <property type="match status" value="1"/>
</dbReference>
<evidence type="ECO:0000256" key="1">
    <source>
        <dbReference type="PROSITE-ProRule" id="PRU00267"/>
    </source>
</evidence>
<sequence>MSKGVDLKKPLNSFFLYRKHIKEEVKLKYGIIKNQDVNKKIAELWAKESKETKDRYQELSLQEHLRFKEQNPDFDWQPWKKNKPKAEKRRLRKTSASPTISKEEACCPSPESSHSLPNIQSPKFSSVRLTKSYNSLEIYPQPPIMSPSLFYKVSPDVFQATLLETDTPEMELNMDDFISEASIGSPLSVNFDF</sequence>
<evidence type="ECO:0000256" key="2">
    <source>
        <dbReference type="SAM" id="MobiDB-lite"/>
    </source>
</evidence>
<dbReference type="InterPro" id="IPR009071">
    <property type="entry name" value="HMG_box_dom"/>
</dbReference>
<evidence type="ECO:0000259" key="3">
    <source>
        <dbReference type="PROSITE" id="PS50118"/>
    </source>
</evidence>
<dbReference type="InterPro" id="IPR036910">
    <property type="entry name" value="HMG_box_dom_sf"/>
</dbReference>
<dbReference type="PROSITE" id="PS50118">
    <property type="entry name" value="HMG_BOX_2"/>
    <property type="match status" value="1"/>
</dbReference>
<feature type="region of interest" description="Disordered" evidence="2">
    <location>
        <begin position="76"/>
        <end position="120"/>
    </location>
</feature>
<dbReference type="AlphaFoldDB" id="A0AAD5Y6T8"/>
<dbReference type="Proteomes" id="UP001210925">
    <property type="component" value="Unassembled WGS sequence"/>
</dbReference>
<feature type="domain" description="HMG box" evidence="3">
    <location>
        <begin position="7"/>
        <end position="75"/>
    </location>
</feature>
<dbReference type="GO" id="GO:0003677">
    <property type="term" value="F:DNA binding"/>
    <property type="evidence" value="ECO:0007669"/>
    <property type="project" value="UniProtKB-UniRule"/>
</dbReference>
<dbReference type="SMART" id="SM00398">
    <property type="entry name" value="HMG"/>
    <property type="match status" value="1"/>
</dbReference>
<dbReference type="Gene3D" id="1.10.30.10">
    <property type="entry name" value="High mobility group box domain"/>
    <property type="match status" value="1"/>
</dbReference>
<keyword evidence="1" id="KW-0238">DNA-binding</keyword>
<organism evidence="4 6">
    <name type="scientific">Boothiomyces macroporosus</name>
    <dbReference type="NCBI Taxonomy" id="261099"/>
    <lineage>
        <taxon>Eukaryota</taxon>
        <taxon>Fungi</taxon>
        <taxon>Fungi incertae sedis</taxon>
        <taxon>Chytridiomycota</taxon>
        <taxon>Chytridiomycota incertae sedis</taxon>
        <taxon>Chytridiomycetes</taxon>
        <taxon>Rhizophydiales</taxon>
        <taxon>Terramycetaceae</taxon>
        <taxon>Boothiomyces</taxon>
    </lineage>
</organism>
<dbReference type="Pfam" id="PF00505">
    <property type="entry name" value="HMG_box"/>
    <property type="match status" value="1"/>
</dbReference>
<keyword evidence="6" id="KW-1185">Reference proteome</keyword>
<accession>A0AAD5Y6T8</accession>
<name>A0AAD5Y6T8_9FUNG</name>
<dbReference type="EMBL" id="JADGKB010000018">
    <property type="protein sequence ID" value="KAJ3259428.1"/>
    <property type="molecule type" value="Genomic_DNA"/>
</dbReference>
<comment type="caution">
    <text evidence="4">The sequence shown here is derived from an EMBL/GenBank/DDBJ whole genome shotgun (WGS) entry which is preliminary data.</text>
</comment>
<evidence type="ECO:0000313" key="5">
    <source>
        <dbReference type="EMBL" id="KAJ3259428.1"/>
    </source>
</evidence>
<protein>
    <recommendedName>
        <fullName evidence="3">HMG box domain-containing protein</fullName>
    </recommendedName>
</protein>
<reference evidence="4" key="1">
    <citation type="submission" date="2020-05" db="EMBL/GenBank/DDBJ databases">
        <title>Phylogenomic resolution of chytrid fungi.</title>
        <authorList>
            <person name="Stajich J.E."/>
            <person name="Amses K."/>
            <person name="Simmons R."/>
            <person name="Seto K."/>
            <person name="Myers J."/>
            <person name="Bonds A."/>
            <person name="Quandt C.A."/>
            <person name="Barry K."/>
            <person name="Liu P."/>
            <person name="Grigoriev I."/>
            <person name="Longcore J.E."/>
            <person name="James T.Y."/>
        </authorList>
    </citation>
    <scope>NUCLEOTIDE SEQUENCE</scope>
    <source>
        <strain evidence="4">PLAUS21</strain>
    </source>
</reference>
<gene>
    <name evidence="4" type="ORF">HK103_002308</name>
    <name evidence="5" type="ORF">HK103_002331</name>
</gene>
<proteinExistence type="predicted"/>